<reference evidence="1" key="1">
    <citation type="journal article" date="2022" name="bioRxiv">
        <title>Sequencing and chromosome-scale assembly of the giantPleurodeles waltlgenome.</title>
        <authorList>
            <person name="Brown T."/>
            <person name="Elewa A."/>
            <person name="Iarovenko S."/>
            <person name="Subramanian E."/>
            <person name="Araus A.J."/>
            <person name="Petzold A."/>
            <person name="Susuki M."/>
            <person name="Suzuki K.-i.T."/>
            <person name="Hayashi T."/>
            <person name="Toyoda A."/>
            <person name="Oliveira C."/>
            <person name="Osipova E."/>
            <person name="Leigh N.D."/>
            <person name="Simon A."/>
            <person name="Yun M.H."/>
        </authorList>
    </citation>
    <scope>NUCLEOTIDE SEQUENCE</scope>
    <source>
        <strain evidence="1">20211129_DDA</strain>
        <tissue evidence="1">Liver</tissue>
    </source>
</reference>
<protein>
    <recommendedName>
        <fullName evidence="3">Reverse transcriptase</fullName>
    </recommendedName>
</protein>
<dbReference type="AlphaFoldDB" id="A0AAV7LK36"/>
<comment type="caution">
    <text evidence="1">The sequence shown here is derived from an EMBL/GenBank/DDBJ whole genome shotgun (WGS) entry which is preliminary data.</text>
</comment>
<dbReference type="Proteomes" id="UP001066276">
    <property type="component" value="Chromosome 11"/>
</dbReference>
<evidence type="ECO:0008006" key="3">
    <source>
        <dbReference type="Google" id="ProtNLM"/>
    </source>
</evidence>
<gene>
    <name evidence="1" type="ORF">NDU88_005064</name>
</gene>
<proteinExistence type="predicted"/>
<dbReference type="PANTHER" id="PTHR36688">
    <property type="entry name" value="ENDO/EXONUCLEASE/PHOSPHATASE DOMAIN-CONTAINING PROTEIN"/>
    <property type="match status" value="1"/>
</dbReference>
<dbReference type="EMBL" id="JANPWB010000015">
    <property type="protein sequence ID" value="KAJ1091950.1"/>
    <property type="molecule type" value="Genomic_DNA"/>
</dbReference>
<name>A0AAV7LK36_PLEWA</name>
<dbReference type="PANTHER" id="PTHR36688:SF1">
    <property type="entry name" value="ENDONUCLEASE_EXONUCLEASE_PHOSPHATASE DOMAIN-CONTAINING PROTEIN"/>
    <property type="match status" value="1"/>
</dbReference>
<keyword evidence="2" id="KW-1185">Reference proteome</keyword>
<organism evidence="1 2">
    <name type="scientific">Pleurodeles waltl</name>
    <name type="common">Iberian ribbed newt</name>
    <dbReference type="NCBI Taxonomy" id="8319"/>
    <lineage>
        <taxon>Eukaryota</taxon>
        <taxon>Metazoa</taxon>
        <taxon>Chordata</taxon>
        <taxon>Craniata</taxon>
        <taxon>Vertebrata</taxon>
        <taxon>Euteleostomi</taxon>
        <taxon>Amphibia</taxon>
        <taxon>Batrachia</taxon>
        <taxon>Caudata</taxon>
        <taxon>Salamandroidea</taxon>
        <taxon>Salamandridae</taxon>
        <taxon>Pleurodelinae</taxon>
        <taxon>Pleurodeles</taxon>
    </lineage>
</organism>
<dbReference type="InterPro" id="IPR052560">
    <property type="entry name" value="RdDP_mobile_element"/>
</dbReference>
<evidence type="ECO:0000313" key="2">
    <source>
        <dbReference type="Proteomes" id="UP001066276"/>
    </source>
</evidence>
<sequence>MLYQDIDQAVDRFTSAVHTAIKGSIPQQTPQHCSIYDFPSGIKHSVAEKNRARRQCQKYRTPDLLKKYNMLTKLLKTQISLHRERNRAHQSFKSNQASKLTVEVEQEITKHYLKHPPKTEAATIEECSSDEIRSLIKKLKNGKAPGKDRITSQAIKMFPRAALDCLAEIFNARLQYQHFPKAWKEARVIVFLKAGKPLRDTANYCPTRLLSGLSKLFKKVILAHLSDFATSENLLAKEQFGFQKEHSTNHQLFRVVDIISHGFNINKPTGVVFLDVAKAFN</sequence>
<evidence type="ECO:0000313" key="1">
    <source>
        <dbReference type="EMBL" id="KAJ1091950.1"/>
    </source>
</evidence>
<accession>A0AAV7LK36</accession>